<protein>
    <submittedName>
        <fullName evidence="1">Uncharacterized protein</fullName>
    </submittedName>
</protein>
<organism evidence="1 2">
    <name type="scientific">Ignelater luminosus</name>
    <name type="common">Cucubano</name>
    <name type="synonym">Pyrophorus luminosus</name>
    <dbReference type="NCBI Taxonomy" id="2038154"/>
    <lineage>
        <taxon>Eukaryota</taxon>
        <taxon>Metazoa</taxon>
        <taxon>Ecdysozoa</taxon>
        <taxon>Arthropoda</taxon>
        <taxon>Hexapoda</taxon>
        <taxon>Insecta</taxon>
        <taxon>Pterygota</taxon>
        <taxon>Neoptera</taxon>
        <taxon>Endopterygota</taxon>
        <taxon>Coleoptera</taxon>
        <taxon>Polyphaga</taxon>
        <taxon>Elateriformia</taxon>
        <taxon>Elateroidea</taxon>
        <taxon>Elateridae</taxon>
        <taxon>Agrypninae</taxon>
        <taxon>Pyrophorini</taxon>
        <taxon>Ignelater</taxon>
    </lineage>
</organism>
<dbReference type="InterPro" id="IPR009210">
    <property type="entry name" value="ASCC1"/>
</dbReference>
<dbReference type="EMBL" id="VTPC01090205">
    <property type="protein sequence ID" value="KAF2884274.1"/>
    <property type="molecule type" value="Genomic_DNA"/>
</dbReference>
<dbReference type="GO" id="GO:0006307">
    <property type="term" value="P:DNA alkylation repair"/>
    <property type="evidence" value="ECO:0007669"/>
    <property type="project" value="InterPro"/>
</dbReference>
<keyword evidence="2" id="KW-1185">Reference proteome</keyword>
<dbReference type="PANTHER" id="PTHR13360:SF1">
    <property type="entry name" value="ACTIVATING SIGNAL COINTEGRATOR 1 COMPLEX SUBUNIT 1"/>
    <property type="match status" value="1"/>
</dbReference>
<sequence length="156" mass="17827">MMGSTKPVRMWIDGKCFNIKRYKSKKPSTSKNAFEETPCTSTVCDHNFIINPAQDGRLATTFRLPSIYYIQLNSSPYFSLKKLELETNTEISMPKNGNDGYIIVTGNNEIDIVNAREGIQSVVSEIRERQKVTHFTSIPVHSEEVQRSFQQFKVTL</sequence>
<comment type="caution">
    <text evidence="1">The sequence shown here is derived from an EMBL/GenBank/DDBJ whole genome shotgun (WGS) entry which is preliminary data.</text>
</comment>
<dbReference type="GO" id="GO:0005634">
    <property type="term" value="C:nucleus"/>
    <property type="evidence" value="ECO:0007669"/>
    <property type="project" value="TreeGrafter"/>
</dbReference>
<dbReference type="SUPFAM" id="SSF54791">
    <property type="entry name" value="Eukaryotic type KH-domain (KH-domain type I)"/>
    <property type="match status" value="1"/>
</dbReference>
<dbReference type="OrthoDB" id="277832at2759"/>
<dbReference type="PANTHER" id="PTHR13360">
    <property type="entry name" value="ACTIVATING SIGNAL COINTEGRATOR 1 COMPLEX SUBUNIT 1"/>
    <property type="match status" value="1"/>
</dbReference>
<dbReference type="AlphaFoldDB" id="A0A8K0CBK7"/>
<dbReference type="GO" id="GO:0003723">
    <property type="term" value="F:RNA binding"/>
    <property type="evidence" value="ECO:0007669"/>
    <property type="project" value="InterPro"/>
</dbReference>
<evidence type="ECO:0000313" key="2">
    <source>
        <dbReference type="Proteomes" id="UP000801492"/>
    </source>
</evidence>
<dbReference type="Proteomes" id="UP000801492">
    <property type="component" value="Unassembled WGS sequence"/>
</dbReference>
<evidence type="ECO:0000313" key="1">
    <source>
        <dbReference type="EMBL" id="KAF2884274.1"/>
    </source>
</evidence>
<dbReference type="InterPro" id="IPR036612">
    <property type="entry name" value="KH_dom_type_1_sf"/>
</dbReference>
<dbReference type="GO" id="GO:0006355">
    <property type="term" value="P:regulation of DNA-templated transcription"/>
    <property type="evidence" value="ECO:0007669"/>
    <property type="project" value="TreeGrafter"/>
</dbReference>
<name>A0A8K0CBK7_IGNLU</name>
<proteinExistence type="predicted"/>
<accession>A0A8K0CBK7</accession>
<reference evidence="1" key="1">
    <citation type="submission" date="2019-08" db="EMBL/GenBank/DDBJ databases">
        <title>The genome of the North American firefly Photinus pyralis.</title>
        <authorList>
            <consortium name="Photinus pyralis genome working group"/>
            <person name="Fallon T.R."/>
            <person name="Sander Lower S.E."/>
            <person name="Weng J.-K."/>
        </authorList>
    </citation>
    <scope>NUCLEOTIDE SEQUENCE</scope>
    <source>
        <strain evidence="1">TRF0915ILg1</strain>
        <tissue evidence="1">Whole body</tissue>
    </source>
</reference>
<gene>
    <name evidence="1" type="ORF">ILUMI_21895</name>
</gene>